<keyword evidence="1" id="KW-0812">Transmembrane</keyword>
<gene>
    <name evidence="2" type="ORF">N0A02_16650</name>
</gene>
<reference evidence="2 3" key="1">
    <citation type="journal article" date="2024" name="Chem. Sci.">
        <title>Discovery of a lagriamide polyketide by integrated genome mining, isotopic labeling, and untargeted metabolomics.</title>
        <authorList>
            <person name="Fergusson C.H."/>
            <person name="Saulog J."/>
            <person name="Paulo B.S."/>
            <person name="Wilson D.M."/>
            <person name="Liu D.Y."/>
            <person name="Morehouse N.J."/>
            <person name="Waterworth S."/>
            <person name="Barkei J."/>
            <person name="Gray C.A."/>
            <person name="Kwan J.C."/>
            <person name="Eustaquio A.S."/>
            <person name="Linington R.G."/>
        </authorList>
    </citation>
    <scope>NUCLEOTIDE SEQUENCE [LARGE SCALE GENOMIC DNA]</scope>
    <source>
        <strain evidence="2 3">RL17-338-BIF-B</strain>
    </source>
</reference>
<organism evidence="2 3">
    <name type="scientific">Paraburkholderia acidicola</name>
    <dbReference type="NCBI Taxonomy" id="1912599"/>
    <lineage>
        <taxon>Bacteria</taxon>
        <taxon>Pseudomonadati</taxon>
        <taxon>Pseudomonadota</taxon>
        <taxon>Betaproteobacteria</taxon>
        <taxon>Burkholderiales</taxon>
        <taxon>Burkholderiaceae</taxon>
        <taxon>Paraburkholderia</taxon>
    </lineage>
</organism>
<dbReference type="Proteomes" id="UP001469089">
    <property type="component" value="Unassembled WGS sequence"/>
</dbReference>
<feature type="transmembrane region" description="Helical" evidence="1">
    <location>
        <begin position="186"/>
        <end position="205"/>
    </location>
</feature>
<name>A0ABV1LP01_9BURK</name>
<feature type="transmembrane region" description="Helical" evidence="1">
    <location>
        <begin position="12"/>
        <end position="32"/>
    </location>
</feature>
<evidence type="ECO:0000313" key="2">
    <source>
        <dbReference type="EMBL" id="MEQ5841057.1"/>
    </source>
</evidence>
<dbReference type="EMBL" id="JAOALG010000001">
    <property type="protein sequence ID" value="MEQ5841057.1"/>
    <property type="molecule type" value="Genomic_DNA"/>
</dbReference>
<evidence type="ECO:0000256" key="1">
    <source>
        <dbReference type="SAM" id="Phobius"/>
    </source>
</evidence>
<evidence type="ECO:0000313" key="3">
    <source>
        <dbReference type="Proteomes" id="UP001469089"/>
    </source>
</evidence>
<dbReference type="RefSeq" id="WP_349543047.1">
    <property type="nucleotide sequence ID" value="NZ_JAOALG010000001.1"/>
</dbReference>
<accession>A0ABV1LP01</accession>
<comment type="caution">
    <text evidence="2">The sequence shown here is derived from an EMBL/GenBank/DDBJ whole genome shotgun (WGS) entry which is preliminary data.</text>
</comment>
<sequence length="357" mass="39901">MTTSQASSRPARLYQIASWIIAVIFAVFLNMLGNLVIRDMEFAPHGGPPTPEQFVNQATSQQLDARRHELQLQQDALTGKQETISAAATRAGKDYADAKEAFQNWIATRTATGNGAQDPDIIARTRKLDALQATVAKWEKQRDGISDEQHALEVQQTQVSEQIDQEQAAAQERFGVANQRYELKVFGYRLALTLPILLIAVWLFIRFRKARYWPFVYGFGLFALSAFFIELVPYLPNFGGYVRVLVGIVLTVFAGIYLLRVFQRYVDRKREEMQRSQSDRASAVDYDKALSAYGKKLCPSCDKSYGVGGEGATFCIHCGLKLFEQCGCGGRNFAFFPFCNQCGNPVVRTGAGNEISQ</sequence>
<keyword evidence="1" id="KW-1133">Transmembrane helix</keyword>
<keyword evidence="1" id="KW-0472">Membrane</keyword>
<feature type="transmembrane region" description="Helical" evidence="1">
    <location>
        <begin position="241"/>
        <end position="262"/>
    </location>
</feature>
<evidence type="ECO:0008006" key="4">
    <source>
        <dbReference type="Google" id="ProtNLM"/>
    </source>
</evidence>
<proteinExistence type="predicted"/>
<keyword evidence="3" id="KW-1185">Reference proteome</keyword>
<feature type="transmembrane region" description="Helical" evidence="1">
    <location>
        <begin position="212"/>
        <end position="235"/>
    </location>
</feature>
<protein>
    <recommendedName>
        <fullName evidence="4">Double zinc ribbon protein</fullName>
    </recommendedName>
</protein>